<dbReference type="Gene3D" id="3.40.50.620">
    <property type="entry name" value="HUPs"/>
    <property type="match status" value="1"/>
</dbReference>
<evidence type="ECO:0000256" key="1">
    <source>
        <dbReference type="SAM" id="MobiDB-lite"/>
    </source>
</evidence>
<dbReference type="SUPFAM" id="SSF52402">
    <property type="entry name" value="Adenine nucleotide alpha hydrolases-like"/>
    <property type="match status" value="1"/>
</dbReference>
<dbReference type="Proteomes" id="UP000054837">
    <property type="component" value="Unassembled WGS sequence"/>
</dbReference>
<name>A0A0W8I7G4_9MICO</name>
<reference evidence="2 3" key="1">
    <citation type="submission" date="2015-12" db="EMBL/GenBank/DDBJ databases">
        <title>Serinicoccus chungangenesis strain CD08_5 genome sequencing and assembly.</title>
        <authorList>
            <person name="Chander A.M."/>
            <person name="Kaur G."/>
            <person name="Nair G.R."/>
            <person name="Dhawan D.K."/>
            <person name="Kochhar R.K."/>
            <person name="Mayilraj S."/>
            <person name="Bhadada S.K."/>
        </authorList>
    </citation>
    <scope>NUCLEOTIDE SEQUENCE [LARGE SCALE GENOMIC DNA]</scope>
    <source>
        <strain evidence="2 3">CD08_5</strain>
    </source>
</reference>
<keyword evidence="3" id="KW-1185">Reference proteome</keyword>
<organism evidence="2 3">
    <name type="scientific">Serinicoccus chungangensis</name>
    <dbReference type="NCBI Taxonomy" id="767452"/>
    <lineage>
        <taxon>Bacteria</taxon>
        <taxon>Bacillati</taxon>
        <taxon>Actinomycetota</taxon>
        <taxon>Actinomycetes</taxon>
        <taxon>Micrococcales</taxon>
        <taxon>Ornithinimicrobiaceae</taxon>
        <taxon>Serinicoccus</taxon>
    </lineage>
</organism>
<dbReference type="AlphaFoldDB" id="A0A0W8I7G4"/>
<feature type="region of interest" description="Disordered" evidence="1">
    <location>
        <begin position="447"/>
        <end position="470"/>
    </location>
</feature>
<evidence type="ECO:0008006" key="4">
    <source>
        <dbReference type="Google" id="ProtNLM"/>
    </source>
</evidence>
<proteinExistence type="predicted"/>
<dbReference type="STRING" id="767452.AVL62_16250"/>
<protein>
    <recommendedName>
        <fullName evidence="4">Asparagine synthetase domain-containing protein</fullName>
    </recommendedName>
</protein>
<accession>A0A0W8I7G4</accession>
<gene>
    <name evidence="2" type="ORF">AVL62_16250</name>
</gene>
<evidence type="ECO:0000313" key="2">
    <source>
        <dbReference type="EMBL" id="KUG54793.1"/>
    </source>
</evidence>
<dbReference type="InterPro" id="IPR014729">
    <property type="entry name" value="Rossmann-like_a/b/a_fold"/>
</dbReference>
<dbReference type="EMBL" id="LQBL01000023">
    <property type="protein sequence ID" value="KUG54793.1"/>
    <property type="molecule type" value="Genomic_DNA"/>
</dbReference>
<sequence>MMSSLDFARGWIFTTGPRERPVKVPQDWQTCAVCELTGWVHPSTRITHAMEDDAAVVFIGRVVDLEADSGDAGVIAQELLGTLRSDGLEATIRRVSYLGGRYVALIRWNGEWACVPDAGAMMKAFWGSRDGAHIIASHQPLVADAVSASQSPQALELRRRLSAQRRTGTVFWPGALSPYQGIRPLLANHALRWTSGESPRHERFYPWMDLPQMTPAESREKFTQLFRDHVRLLMASQPVVAVSLTGGDDSQATLAAALEYWRPGDITWTYYDFRNPTALGQKDLLRANGLAVRLGLVHKVVPLAAPSSNDFQRSYDRSFTSTRQNPVLAHAVHEHLSSNILELHSLVAEVGTGFYSNNTGAQLSPEGLRDLFQGANDFTGVPGLRQVMEDFIDYSNFSEESLRDRDFKDMFYWEGRLGTWGSLRVQELTMSHDVALPFNQRDIIEALQTSPQEERDARSPLRALAADRLS</sequence>
<comment type="caution">
    <text evidence="2">The sequence shown here is derived from an EMBL/GenBank/DDBJ whole genome shotgun (WGS) entry which is preliminary data.</text>
</comment>
<evidence type="ECO:0000313" key="3">
    <source>
        <dbReference type="Proteomes" id="UP000054837"/>
    </source>
</evidence>